<organism evidence="4 5">
    <name type="scientific">Natronorubrum sediminis</name>
    <dbReference type="NCBI Taxonomy" id="640943"/>
    <lineage>
        <taxon>Archaea</taxon>
        <taxon>Methanobacteriati</taxon>
        <taxon>Methanobacteriota</taxon>
        <taxon>Stenosarchaea group</taxon>
        <taxon>Halobacteria</taxon>
        <taxon>Halobacteriales</taxon>
        <taxon>Natrialbaceae</taxon>
        <taxon>Natronorubrum</taxon>
    </lineage>
</organism>
<feature type="transmembrane region" description="Helical" evidence="2">
    <location>
        <begin position="324"/>
        <end position="343"/>
    </location>
</feature>
<proteinExistence type="predicted"/>
<dbReference type="InterPro" id="IPR036869">
    <property type="entry name" value="J_dom_sf"/>
</dbReference>
<dbReference type="InterPro" id="IPR001623">
    <property type="entry name" value="DnaJ_domain"/>
</dbReference>
<dbReference type="EMBL" id="FNWL01000002">
    <property type="protein sequence ID" value="SEH14307.1"/>
    <property type="molecule type" value="Genomic_DNA"/>
</dbReference>
<dbReference type="GO" id="GO:0005737">
    <property type="term" value="C:cytoplasm"/>
    <property type="evidence" value="ECO:0007669"/>
    <property type="project" value="TreeGrafter"/>
</dbReference>
<reference evidence="5" key="1">
    <citation type="submission" date="2016-10" db="EMBL/GenBank/DDBJ databases">
        <authorList>
            <person name="Varghese N."/>
            <person name="Submissions S."/>
        </authorList>
    </citation>
    <scope>NUCLEOTIDE SEQUENCE [LARGE SCALE GENOMIC DNA]</scope>
    <source>
        <strain evidence="5">CGMCC 1.8981</strain>
    </source>
</reference>
<dbReference type="PROSITE" id="PS50076">
    <property type="entry name" value="DNAJ_2"/>
    <property type="match status" value="1"/>
</dbReference>
<feature type="region of interest" description="Disordered" evidence="1">
    <location>
        <begin position="76"/>
        <end position="186"/>
    </location>
</feature>
<sequence>MTEDFYDLLDVPSDAPQDEIKTAYREKVREYHPDHNDDERARAQFTAVKKAYDILGDPVEQQAYDRLGHEDYVAKRTSGLPSASVWRSSDDSSDDSDDTNSSSSSASAGSAATKQTASATSGATGASATASSATSGATGTSATASSASATSGESGSTTSTGATSTGGRTRTTSHQTATSSDTTSERNAAVRWWRRQNFSLPLIWGSLLVYLVGLAHVALENEAELAGLAGDLGAVGSDLGEHWELLSTGRHGVDPIASFLAAFEPFAVPLEAHLWYAALGAIVGLTGLVLLGARVRRSSDLFGALSIDETIVLALGLGVTAALVGGPLLAGAVLMPVLFSVIVQHTRRGPGWTPSYLYVLPVLGPLAGLGVGLGVGGEPALVVDLVAFVLLPIVGGLALPIRATIRKHLGR</sequence>
<feature type="compositionally biased region" description="Low complexity" evidence="1">
    <location>
        <begin position="99"/>
        <end position="173"/>
    </location>
</feature>
<dbReference type="RefSeq" id="WP_090506512.1">
    <property type="nucleotide sequence ID" value="NZ_FNWL01000002.1"/>
</dbReference>
<evidence type="ECO:0000313" key="4">
    <source>
        <dbReference type="EMBL" id="SEH14307.1"/>
    </source>
</evidence>
<feature type="transmembrane region" description="Helical" evidence="2">
    <location>
        <begin position="300"/>
        <end position="318"/>
    </location>
</feature>
<dbReference type="GO" id="GO:0051082">
    <property type="term" value="F:unfolded protein binding"/>
    <property type="evidence" value="ECO:0007669"/>
    <property type="project" value="TreeGrafter"/>
</dbReference>
<keyword evidence="2" id="KW-0472">Membrane</keyword>
<dbReference type="AlphaFoldDB" id="A0A1H6FU23"/>
<dbReference type="PRINTS" id="PR00625">
    <property type="entry name" value="JDOMAIN"/>
</dbReference>
<evidence type="ECO:0000256" key="2">
    <source>
        <dbReference type="SAM" id="Phobius"/>
    </source>
</evidence>
<keyword evidence="2" id="KW-0812">Transmembrane</keyword>
<feature type="transmembrane region" description="Helical" evidence="2">
    <location>
        <begin position="381"/>
        <end position="401"/>
    </location>
</feature>
<gene>
    <name evidence="4" type="ORF">SAMN04487967_1540</name>
</gene>
<dbReference type="CDD" id="cd06257">
    <property type="entry name" value="DnaJ"/>
    <property type="match status" value="1"/>
</dbReference>
<dbReference type="SUPFAM" id="SSF46565">
    <property type="entry name" value="Chaperone J-domain"/>
    <property type="match status" value="1"/>
</dbReference>
<dbReference type="GO" id="GO:0042026">
    <property type="term" value="P:protein refolding"/>
    <property type="evidence" value="ECO:0007669"/>
    <property type="project" value="TreeGrafter"/>
</dbReference>
<dbReference type="Gene3D" id="1.10.287.110">
    <property type="entry name" value="DnaJ domain"/>
    <property type="match status" value="1"/>
</dbReference>
<accession>A0A1H6FU23</accession>
<dbReference type="Proteomes" id="UP000199112">
    <property type="component" value="Unassembled WGS sequence"/>
</dbReference>
<protein>
    <submittedName>
        <fullName evidence="4">DnaJ domain-containing protein</fullName>
    </submittedName>
</protein>
<dbReference type="PANTHER" id="PTHR43096:SF58">
    <property type="entry name" value="CHAPERONE DNAJ-DOMAIN SUPERFAMILY PROTEIN"/>
    <property type="match status" value="1"/>
</dbReference>
<dbReference type="SMART" id="SM00271">
    <property type="entry name" value="DnaJ"/>
    <property type="match status" value="1"/>
</dbReference>
<dbReference type="OrthoDB" id="11397at2157"/>
<keyword evidence="5" id="KW-1185">Reference proteome</keyword>
<feature type="transmembrane region" description="Helical" evidence="2">
    <location>
        <begin position="355"/>
        <end position="375"/>
    </location>
</feature>
<name>A0A1H6FU23_9EURY</name>
<feature type="transmembrane region" description="Helical" evidence="2">
    <location>
        <begin position="274"/>
        <end position="293"/>
    </location>
</feature>
<evidence type="ECO:0000259" key="3">
    <source>
        <dbReference type="PROSITE" id="PS50076"/>
    </source>
</evidence>
<dbReference type="Pfam" id="PF00226">
    <property type="entry name" value="DnaJ"/>
    <property type="match status" value="1"/>
</dbReference>
<evidence type="ECO:0000256" key="1">
    <source>
        <dbReference type="SAM" id="MobiDB-lite"/>
    </source>
</evidence>
<evidence type="ECO:0000313" key="5">
    <source>
        <dbReference type="Proteomes" id="UP000199112"/>
    </source>
</evidence>
<feature type="transmembrane region" description="Helical" evidence="2">
    <location>
        <begin position="198"/>
        <end position="219"/>
    </location>
</feature>
<keyword evidence="2" id="KW-1133">Transmembrane helix</keyword>
<dbReference type="PANTHER" id="PTHR43096">
    <property type="entry name" value="DNAJ HOMOLOG 1, MITOCHONDRIAL-RELATED"/>
    <property type="match status" value="1"/>
</dbReference>
<feature type="domain" description="J" evidence="3">
    <location>
        <begin position="4"/>
        <end position="68"/>
    </location>
</feature>
<feature type="compositionally biased region" description="Polar residues" evidence="1">
    <location>
        <begin position="174"/>
        <end position="186"/>
    </location>
</feature>